<evidence type="ECO:0000313" key="2">
    <source>
        <dbReference type="EMBL" id="KAK1798304.1"/>
    </source>
</evidence>
<dbReference type="EMBL" id="JAROKS010000012">
    <property type="protein sequence ID" value="KAK1798304.1"/>
    <property type="molecule type" value="Genomic_DNA"/>
</dbReference>
<proteinExistence type="predicted"/>
<gene>
    <name evidence="2" type="ORF">P4O66_007765</name>
</gene>
<name>A0AAD9DZ41_9TELE</name>
<keyword evidence="3" id="KW-1185">Reference proteome</keyword>
<feature type="region of interest" description="Disordered" evidence="1">
    <location>
        <begin position="1"/>
        <end position="28"/>
    </location>
</feature>
<dbReference type="AlphaFoldDB" id="A0AAD9DZ41"/>
<protein>
    <submittedName>
        <fullName evidence="2">Uncharacterized protein</fullName>
    </submittedName>
</protein>
<comment type="caution">
    <text evidence="2">The sequence shown here is derived from an EMBL/GenBank/DDBJ whole genome shotgun (WGS) entry which is preliminary data.</text>
</comment>
<evidence type="ECO:0000313" key="3">
    <source>
        <dbReference type="Proteomes" id="UP001239994"/>
    </source>
</evidence>
<organism evidence="2 3">
    <name type="scientific">Electrophorus voltai</name>
    <dbReference type="NCBI Taxonomy" id="2609070"/>
    <lineage>
        <taxon>Eukaryota</taxon>
        <taxon>Metazoa</taxon>
        <taxon>Chordata</taxon>
        <taxon>Craniata</taxon>
        <taxon>Vertebrata</taxon>
        <taxon>Euteleostomi</taxon>
        <taxon>Actinopterygii</taxon>
        <taxon>Neopterygii</taxon>
        <taxon>Teleostei</taxon>
        <taxon>Ostariophysi</taxon>
        <taxon>Gymnotiformes</taxon>
        <taxon>Gymnotoidei</taxon>
        <taxon>Gymnotidae</taxon>
        <taxon>Electrophorus</taxon>
    </lineage>
</organism>
<evidence type="ECO:0000256" key="1">
    <source>
        <dbReference type="SAM" id="MobiDB-lite"/>
    </source>
</evidence>
<dbReference type="Proteomes" id="UP001239994">
    <property type="component" value="Unassembled WGS sequence"/>
</dbReference>
<feature type="non-terminal residue" evidence="2">
    <location>
        <position position="50"/>
    </location>
</feature>
<reference evidence="2" key="1">
    <citation type="submission" date="2023-03" db="EMBL/GenBank/DDBJ databases">
        <title>Electrophorus voltai genome.</title>
        <authorList>
            <person name="Bian C."/>
        </authorList>
    </citation>
    <scope>NUCLEOTIDE SEQUENCE</scope>
    <source>
        <strain evidence="2">CB-2022</strain>
        <tissue evidence="2">Muscle</tissue>
    </source>
</reference>
<accession>A0AAD9DZ41</accession>
<sequence length="50" mass="5515">MACLKGPVIGPRAHTPSPGRRSRAPASVQHKTLPATRYSYLEHELFRICG</sequence>